<protein>
    <submittedName>
        <fullName evidence="1">Uncharacterized protein</fullName>
    </submittedName>
</protein>
<sequence>MTAVDEDMVQAAVNDPATGRASVWFNSGDVDGQSANRFVAIDADNKAASGVVPGMVLAAGYCDGRLFAISEDRKAAETGTYGSVLYEISPAGELAVRGRWDYPEDFRPATRSIPCSADGTTLSALYASNEARLSESGEPGLTLVRIDATAGSRTETQLVMHGYSWRISRGSLTRVGEKLFWSTIYGDILSVPIQGDVTVSHAWKLPSNHLATKIDVNATTVAQLDFRDVPSYSTYELTTGKRRSGPISLPWLRPFVDSVTESGESTYTVTDIAAM</sequence>
<dbReference type="Proteomes" id="UP000694257">
    <property type="component" value="Chromosome"/>
</dbReference>
<keyword evidence="2" id="KW-1185">Reference proteome</keyword>
<evidence type="ECO:0000313" key="2">
    <source>
        <dbReference type="Proteomes" id="UP000694257"/>
    </source>
</evidence>
<dbReference type="EMBL" id="CP078145">
    <property type="protein sequence ID" value="QXN94422.1"/>
    <property type="molecule type" value="Genomic_DNA"/>
</dbReference>
<name>A0ABX8RZL2_NOCIO</name>
<reference evidence="1 2" key="1">
    <citation type="submission" date="2021-07" db="EMBL/GenBank/DDBJ databases">
        <title>Whole Genome Sequence of Nocardia Iowensis.</title>
        <authorList>
            <person name="Lamm A."/>
            <person name="Collins-Fairclough A.M."/>
            <person name="Bunk B."/>
            <person name="Sproer C."/>
        </authorList>
    </citation>
    <scope>NUCLEOTIDE SEQUENCE [LARGE SCALE GENOMIC DNA]</scope>
    <source>
        <strain evidence="1 2">NRRL 5646</strain>
    </source>
</reference>
<evidence type="ECO:0000313" key="1">
    <source>
        <dbReference type="EMBL" id="QXN94422.1"/>
    </source>
</evidence>
<dbReference type="RefSeq" id="WP_218476959.1">
    <property type="nucleotide sequence ID" value="NZ_BAABJN010000015.1"/>
</dbReference>
<gene>
    <name evidence="1" type="ORF">KV110_15985</name>
</gene>
<accession>A0ABX8RZL2</accession>
<organism evidence="1 2">
    <name type="scientific">Nocardia iowensis</name>
    <dbReference type="NCBI Taxonomy" id="204891"/>
    <lineage>
        <taxon>Bacteria</taxon>
        <taxon>Bacillati</taxon>
        <taxon>Actinomycetota</taxon>
        <taxon>Actinomycetes</taxon>
        <taxon>Mycobacteriales</taxon>
        <taxon>Nocardiaceae</taxon>
        <taxon>Nocardia</taxon>
    </lineage>
</organism>
<proteinExistence type="predicted"/>